<sequence length="90" mass="10225">MPLLQVTVGQLESFLLWSALLNYAVLLVAFLTWWLAGDALCRLHARWFRMEPAQVHAAVYLILGLYKLGIWLLFLAPWLALRIVFSGGTP</sequence>
<evidence type="ECO:0000313" key="3">
    <source>
        <dbReference type="EMBL" id="MFC5568649.1"/>
    </source>
</evidence>
<dbReference type="InterPro" id="IPR049220">
    <property type="entry name" value="DUF6868"/>
</dbReference>
<gene>
    <name evidence="3" type="ORF">ACFPN1_01050</name>
</gene>
<keyword evidence="1" id="KW-0812">Transmembrane</keyword>
<accession>A0ABW0SI83</accession>
<dbReference type="Proteomes" id="UP001596036">
    <property type="component" value="Unassembled WGS sequence"/>
</dbReference>
<feature type="transmembrane region" description="Helical" evidence="1">
    <location>
        <begin position="14"/>
        <end position="36"/>
    </location>
</feature>
<dbReference type="Pfam" id="PF21742">
    <property type="entry name" value="DUF6868"/>
    <property type="match status" value="1"/>
</dbReference>
<proteinExistence type="predicted"/>
<dbReference type="EMBL" id="JBHSNM010000001">
    <property type="protein sequence ID" value="MFC5568649.1"/>
    <property type="molecule type" value="Genomic_DNA"/>
</dbReference>
<evidence type="ECO:0000256" key="1">
    <source>
        <dbReference type="SAM" id="Phobius"/>
    </source>
</evidence>
<dbReference type="RefSeq" id="WP_386752243.1">
    <property type="nucleotide sequence ID" value="NZ_JBHSNM010000001.1"/>
</dbReference>
<evidence type="ECO:0000259" key="2">
    <source>
        <dbReference type="Pfam" id="PF21742"/>
    </source>
</evidence>
<protein>
    <submittedName>
        <fullName evidence="3">DUF6868 family protein</fullName>
    </submittedName>
</protein>
<keyword evidence="1" id="KW-1133">Transmembrane helix</keyword>
<organism evidence="3 4">
    <name type="scientific">Lysobacter yangpyeongensis</name>
    <dbReference type="NCBI Taxonomy" id="346182"/>
    <lineage>
        <taxon>Bacteria</taxon>
        <taxon>Pseudomonadati</taxon>
        <taxon>Pseudomonadota</taxon>
        <taxon>Gammaproteobacteria</taxon>
        <taxon>Lysobacterales</taxon>
        <taxon>Lysobacteraceae</taxon>
        <taxon>Lysobacter</taxon>
    </lineage>
</organism>
<keyword evidence="1" id="KW-0472">Membrane</keyword>
<feature type="transmembrane region" description="Helical" evidence="1">
    <location>
        <begin position="57"/>
        <end position="80"/>
    </location>
</feature>
<keyword evidence="4" id="KW-1185">Reference proteome</keyword>
<comment type="caution">
    <text evidence="3">The sequence shown here is derived from an EMBL/GenBank/DDBJ whole genome shotgun (WGS) entry which is preliminary data.</text>
</comment>
<name>A0ABW0SI83_9GAMM</name>
<evidence type="ECO:0000313" key="4">
    <source>
        <dbReference type="Proteomes" id="UP001596036"/>
    </source>
</evidence>
<feature type="domain" description="DUF6868" evidence="2">
    <location>
        <begin position="7"/>
        <end position="84"/>
    </location>
</feature>
<reference evidence="4" key="1">
    <citation type="journal article" date="2019" name="Int. J. Syst. Evol. Microbiol.">
        <title>The Global Catalogue of Microorganisms (GCM) 10K type strain sequencing project: providing services to taxonomists for standard genome sequencing and annotation.</title>
        <authorList>
            <consortium name="The Broad Institute Genomics Platform"/>
            <consortium name="The Broad Institute Genome Sequencing Center for Infectious Disease"/>
            <person name="Wu L."/>
            <person name="Ma J."/>
        </authorList>
    </citation>
    <scope>NUCLEOTIDE SEQUENCE [LARGE SCALE GENOMIC DNA]</scope>
    <source>
        <strain evidence="4">KACC 11407</strain>
    </source>
</reference>